<dbReference type="InterPro" id="IPR032466">
    <property type="entry name" value="Metal_Hydrolase"/>
</dbReference>
<dbReference type="EMBL" id="JAVRHQ010000003">
    <property type="protein sequence ID" value="MDT0642074.1"/>
    <property type="molecule type" value="Genomic_DNA"/>
</dbReference>
<evidence type="ECO:0000256" key="1">
    <source>
        <dbReference type="ARBA" id="ARBA00038310"/>
    </source>
</evidence>
<name>A0ABU3C6Y2_9FLAO</name>
<evidence type="ECO:0000259" key="2">
    <source>
        <dbReference type="Pfam" id="PF04909"/>
    </source>
</evidence>
<evidence type="ECO:0000313" key="4">
    <source>
        <dbReference type="Proteomes" id="UP001262889"/>
    </source>
</evidence>
<dbReference type="RefSeq" id="WP_311533745.1">
    <property type="nucleotide sequence ID" value="NZ_JAVRHQ010000003.1"/>
</dbReference>
<dbReference type="PANTHER" id="PTHR43569">
    <property type="entry name" value="AMIDOHYDROLASE"/>
    <property type="match status" value="1"/>
</dbReference>
<dbReference type="SUPFAM" id="SSF51556">
    <property type="entry name" value="Metallo-dependent hydrolases"/>
    <property type="match status" value="1"/>
</dbReference>
<dbReference type="Pfam" id="PF04909">
    <property type="entry name" value="Amidohydro_2"/>
    <property type="match status" value="1"/>
</dbReference>
<organism evidence="3 4">
    <name type="scientific">Autumnicola tepida</name>
    <dbReference type="NCBI Taxonomy" id="3075595"/>
    <lineage>
        <taxon>Bacteria</taxon>
        <taxon>Pseudomonadati</taxon>
        <taxon>Bacteroidota</taxon>
        <taxon>Flavobacteriia</taxon>
        <taxon>Flavobacteriales</taxon>
        <taxon>Flavobacteriaceae</taxon>
        <taxon>Autumnicola</taxon>
    </lineage>
</organism>
<feature type="domain" description="Amidohydrolase-related" evidence="2">
    <location>
        <begin position="4"/>
        <end position="274"/>
    </location>
</feature>
<reference evidence="3 4" key="1">
    <citation type="submission" date="2023-09" db="EMBL/GenBank/DDBJ databases">
        <authorList>
            <person name="Rey-Velasco X."/>
        </authorList>
    </citation>
    <scope>NUCLEOTIDE SEQUENCE [LARGE SCALE GENOMIC DNA]</scope>
    <source>
        <strain evidence="3 4">F363</strain>
    </source>
</reference>
<dbReference type="InterPro" id="IPR052350">
    <property type="entry name" value="Metallo-dep_Lactonases"/>
</dbReference>
<proteinExistence type="inferred from homology"/>
<accession>A0ABU3C6Y2</accession>
<gene>
    <name evidence="3" type="ORF">RM553_04445</name>
</gene>
<dbReference type="Proteomes" id="UP001262889">
    <property type="component" value="Unassembled WGS sequence"/>
</dbReference>
<dbReference type="InterPro" id="IPR006680">
    <property type="entry name" value="Amidohydro-rel"/>
</dbReference>
<sequence>MIFDAHVHFWNYNPQRDIWIDENMEAIKRNFSPEDYLQAVQDQEVQGCMAVQAAESEEETEFLLKLAEEHDIIKGVVGWVDLTAEDVAEKLEKFSSNPYLKGVRYVLQDKENDFCLNKTFLSGISKLQAYELTYDILVDHRQLNSVIHLVEDFPGQPFVLDHLGKPDIQNIKFQEWKKNIERLAEFPNLHCKLSGLITEADWNSWKPENFKPYLDTVFTFFGTERVFFGSDWPVCNLAGDYDAVTALLADYTSIFSKSEKEAIFYENALRFYNI</sequence>
<protein>
    <submittedName>
        <fullName evidence="3">Amidohydrolase family protein</fullName>
    </submittedName>
</protein>
<keyword evidence="4" id="KW-1185">Reference proteome</keyword>
<dbReference type="PANTHER" id="PTHR43569:SF2">
    <property type="entry name" value="AMIDOHYDROLASE-RELATED DOMAIN-CONTAINING PROTEIN"/>
    <property type="match status" value="1"/>
</dbReference>
<dbReference type="Gene3D" id="3.20.20.140">
    <property type="entry name" value="Metal-dependent hydrolases"/>
    <property type="match status" value="1"/>
</dbReference>
<comment type="caution">
    <text evidence="3">The sequence shown here is derived from an EMBL/GenBank/DDBJ whole genome shotgun (WGS) entry which is preliminary data.</text>
</comment>
<evidence type="ECO:0000313" key="3">
    <source>
        <dbReference type="EMBL" id="MDT0642074.1"/>
    </source>
</evidence>
<comment type="similarity">
    <text evidence="1">Belongs to the metallo-dependent hydrolases superfamily.</text>
</comment>